<name>D8SL20_SELML</name>
<evidence type="ECO:0000256" key="2">
    <source>
        <dbReference type="ARBA" id="ARBA00022679"/>
    </source>
</evidence>
<dbReference type="GO" id="GO:0008270">
    <property type="term" value="F:zinc ion binding"/>
    <property type="evidence" value="ECO:0007669"/>
    <property type="project" value="InterPro"/>
</dbReference>
<dbReference type="InParanoid" id="D8SL20"/>
<comment type="similarity">
    <text evidence="1">Belongs to the galactose-1-phosphate uridylyltransferase type 1 family.</text>
</comment>
<evidence type="ECO:0000259" key="11">
    <source>
        <dbReference type="Pfam" id="PF02744"/>
    </source>
</evidence>
<dbReference type="KEGG" id="smo:SELMODRAFT_119267"/>
<dbReference type="Pfam" id="PF01087">
    <property type="entry name" value="GalP_UDP_transf"/>
    <property type="match status" value="1"/>
</dbReference>
<evidence type="ECO:0000313" key="12">
    <source>
        <dbReference type="EMBL" id="EFJ14949.1"/>
    </source>
</evidence>
<accession>D8SL20</accession>
<dbReference type="SUPFAM" id="SSF54197">
    <property type="entry name" value="HIT-like"/>
    <property type="match status" value="2"/>
</dbReference>
<evidence type="ECO:0000256" key="4">
    <source>
        <dbReference type="ARBA" id="ARBA00022723"/>
    </source>
</evidence>
<evidence type="ECO:0000256" key="8">
    <source>
        <dbReference type="PIRSR" id="PIRSR000808-3"/>
    </source>
</evidence>
<protein>
    <submittedName>
        <fullName evidence="12">Uncharacterized protein</fullName>
    </submittedName>
</protein>
<feature type="binding site" evidence="8">
    <location>
        <position position="45"/>
    </location>
    <ligand>
        <name>Zn(2+)</name>
        <dbReference type="ChEBI" id="CHEBI:29105"/>
    </ligand>
</feature>
<dbReference type="InterPro" id="IPR005849">
    <property type="entry name" value="GalP_Utransf_N"/>
</dbReference>
<dbReference type="PANTHER" id="PTHR42763">
    <property type="entry name" value="ADP-GLUCOSE PHOSPHORYLASE"/>
    <property type="match status" value="1"/>
</dbReference>
<evidence type="ECO:0000256" key="3">
    <source>
        <dbReference type="ARBA" id="ARBA00022695"/>
    </source>
</evidence>
<feature type="binding site" evidence="8">
    <location>
        <position position="48"/>
    </location>
    <ligand>
        <name>Zn(2+)</name>
        <dbReference type="ChEBI" id="CHEBI:29105"/>
    </ligand>
</feature>
<evidence type="ECO:0000256" key="1">
    <source>
        <dbReference type="ARBA" id="ARBA00010951"/>
    </source>
</evidence>
<dbReference type="Gramene" id="EFJ14949">
    <property type="protein sequence ID" value="EFJ14949"/>
    <property type="gene ID" value="SELMODRAFT_119267"/>
</dbReference>
<gene>
    <name evidence="12" type="ORF">SELMODRAFT_119267</name>
</gene>
<evidence type="ECO:0000256" key="7">
    <source>
        <dbReference type="PIRSR" id="PIRSR000808-1"/>
    </source>
</evidence>
<dbReference type="NCBIfam" id="TIGR00209">
    <property type="entry name" value="galT_1"/>
    <property type="match status" value="1"/>
</dbReference>
<dbReference type="PANTHER" id="PTHR42763:SF2">
    <property type="entry name" value="ADP-GLUCOSE PHOSPHORYLASE"/>
    <property type="match status" value="1"/>
</dbReference>
<dbReference type="GO" id="GO:0016779">
    <property type="term" value="F:nucleotidyltransferase activity"/>
    <property type="evidence" value="ECO:0000318"/>
    <property type="project" value="GO_Central"/>
</dbReference>
<dbReference type="InterPro" id="IPR001937">
    <property type="entry name" value="GalP_UDPtransf1"/>
</dbReference>
<dbReference type="OrthoDB" id="418412at2759"/>
<dbReference type="AlphaFoldDB" id="D8SL20"/>
<feature type="binding site" evidence="8">
    <location>
        <position position="170"/>
    </location>
    <ligand>
        <name>Zn(2+)</name>
        <dbReference type="ChEBI" id="CHEBI:29105"/>
    </ligand>
</feature>
<dbReference type="FunCoup" id="D8SL20">
    <property type="interactions" value="1938"/>
</dbReference>
<feature type="domain" description="Galactose-1-phosphate uridyl transferase N-terminal" evidence="10">
    <location>
        <begin position="12"/>
        <end position="182"/>
    </location>
</feature>
<dbReference type="OMA" id="MIASHRQ"/>
<dbReference type="Gene3D" id="3.30.428.10">
    <property type="entry name" value="HIT-like"/>
    <property type="match status" value="2"/>
</dbReference>
<organism evidence="13">
    <name type="scientific">Selaginella moellendorffii</name>
    <name type="common">Spikemoss</name>
    <dbReference type="NCBI Taxonomy" id="88036"/>
    <lineage>
        <taxon>Eukaryota</taxon>
        <taxon>Viridiplantae</taxon>
        <taxon>Streptophyta</taxon>
        <taxon>Embryophyta</taxon>
        <taxon>Tracheophyta</taxon>
        <taxon>Lycopodiopsida</taxon>
        <taxon>Selaginellales</taxon>
        <taxon>Selaginellaceae</taxon>
        <taxon>Selaginella</taxon>
    </lineage>
</organism>
<keyword evidence="13" id="KW-1185">Reference proteome</keyword>
<comment type="cofactor">
    <cofactor evidence="8">
        <name>Zn(2+)</name>
        <dbReference type="ChEBI" id="CHEBI:29105"/>
    </cofactor>
    <text evidence="8">Binds 1 zinc ion per subunit.</text>
</comment>
<dbReference type="eggNOG" id="KOG2958">
    <property type="taxonomic scope" value="Eukaryota"/>
</dbReference>
<evidence type="ECO:0000259" key="10">
    <source>
        <dbReference type="Pfam" id="PF01087"/>
    </source>
</evidence>
<dbReference type="InterPro" id="IPR053177">
    <property type="entry name" value="ADP-glucose_phosphorylase"/>
</dbReference>
<dbReference type="PIRSF" id="PIRSF000808">
    <property type="entry name" value="GalT"/>
    <property type="match status" value="1"/>
</dbReference>
<keyword evidence="2" id="KW-0808">Transferase</keyword>
<feature type="active site" description="Tele-UMP-histidine intermediate" evidence="7">
    <location>
        <position position="172"/>
    </location>
</feature>
<keyword evidence="3" id="KW-0548">Nucleotidyltransferase</keyword>
<dbReference type="UniPathway" id="UPA00214"/>
<dbReference type="InterPro" id="IPR005850">
    <property type="entry name" value="GalP_Utransf_C"/>
</dbReference>
<keyword evidence="5 8" id="KW-0862">Zinc</keyword>
<evidence type="ECO:0000256" key="9">
    <source>
        <dbReference type="SAM" id="MobiDB-lite"/>
    </source>
</evidence>
<dbReference type="EMBL" id="GL377625">
    <property type="protein sequence ID" value="EFJ14949.1"/>
    <property type="molecule type" value="Genomic_DNA"/>
</dbReference>
<feature type="compositionally biased region" description="Basic and acidic residues" evidence="9">
    <location>
        <begin position="22"/>
        <end position="32"/>
    </location>
</feature>
<dbReference type="GO" id="GO:0008108">
    <property type="term" value="F:UDP-glucose:hexose-1-phosphate uridylyltransferase activity"/>
    <property type="evidence" value="ECO:0007669"/>
    <property type="project" value="InterPro"/>
</dbReference>
<dbReference type="Pfam" id="PF02744">
    <property type="entry name" value="GalP_UDP_tr_C"/>
    <property type="match status" value="1"/>
</dbReference>
<sequence length="341" mass="38672">MAELRQSVQPRWVIVSSARGNRPHDVSSDHSGSDGGNHSGGNHSCPFCRNHEHETGDETFAFRESDVVSAPDWSVRVVYNKFPAVDSSLSPTCTIDEDCHRSRRSGFGSHEVVVETPEHGIQFAELPIDQVERVLKAFRHRLKDLRNDKRFQCVQVFKNNGKEAGASLRHSHSQIIALPMVPQELMWQVKNSKEFFERKGRCLLCESVKADLRDRSRLIDQSSGFVSVAPFEARFPFETWIIPINHSSNFEETSDSEIGDLARLLHLTLKKIVQQFPGAAYNYVLYNNPFCEETNTEYFHWYIAILPRLGVLGGFELATGWTINTVAPEKAAQTLRECVLK</sequence>
<evidence type="ECO:0000256" key="6">
    <source>
        <dbReference type="ARBA" id="ARBA00023277"/>
    </source>
</evidence>
<dbReference type="Proteomes" id="UP000001514">
    <property type="component" value="Unassembled WGS sequence"/>
</dbReference>
<proteinExistence type="inferred from homology"/>
<dbReference type="GO" id="GO:0006012">
    <property type="term" value="P:galactose metabolic process"/>
    <property type="evidence" value="ECO:0007669"/>
    <property type="project" value="UniProtKB-UniPathway"/>
</dbReference>
<feature type="binding site" evidence="8">
    <location>
        <position position="119"/>
    </location>
    <ligand>
        <name>Zn(2+)</name>
        <dbReference type="ChEBI" id="CHEBI:29105"/>
    </ligand>
</feature>
<feature type="domain" description="Galactose-1-phosphate uridyl transferase C-terminal" evidence="11">
    <location>
        <begin position="190"/>
        <end position="303"/>
    </location>
</feature>
<dbReference type="InterPro" id="IPR036265">
    <property type="entry name" value="HIT-like_sf"/>
</dbReference>
<keyword evidence="6" id="KW-0119">Carbohydrate metabolism</keyword>
<keyword evidence="4 8" id="KW-0479">Metal-binding</keyword>
<dbReference type="STRING" id="88036.D8SL20"/>
<feature type="region of interest" description="Disordered" evidence="9">
    <location>
        <begin position="16"/>
        <end position="40"/>
    </location>
</feature>
<dbReference type="HOGENOM" id="CLU_029960_1_0_1"/>
<reference evidence="12 13" key="1">
    <citation type="journal article" date="2011" name="Science">
        <title>The Selaginella genome identifies genetic changes associated with the evolution of vascular plants.</title>
        <authorList>
            <person name="Banks J.A."/>
            <person name="Nishiyama T."/>
            <person name="Hasebe M."/>
            <person name="Bowman J.L."/>
            <person name="Gribskov M."/>
            <person name="dePamphilis C."/>
            <person name="Albert V.A."/>
            <person name="Aono N."/>
            <person name="Aoyama T."/>
            <person name="Ambrose B.A."/>
            <person name="Ashton N.W."/>
            <person name="Axtell M.J."/>
            <person name="Barker E."/>
            <person name="Barker M.S."/>
            <person name="Bennetzen J.L."/>
            <person name="Bonawitz N.D."/>
            <person name="Chapple C."/>
            <person name="Cheng C."/>
            <person name="Correa L.G."/>
            <person name="Dacre M."/>
            <person name="DeBarry J."/>
            <person name="Dreyer I."/>
            <person name="Elias M."/>
            <person name="Engstrom E.M."/>
            <person name="Estelle M."/>
            <person name="Feng L."/>
            <person name="Finet C."/>
            <person name="Floyd S.K."/>
            <person name="Frommer W.B."/>
            <person name="Fujita T."/>
            <person name="Gramzow L."/>
            <person name="Gutensohn M."/>
            <person name="Harholt J."/>
            <person name="Hattori M."/>
            <person name="Heyl A."/>
            <person name="Hirai T."/>
            <person name="Hiwatashi Y."/>
            <person name="Ishikawa M."/>
            <person name="Iwata M."/>
            <person name="Karol K.G."/>
            <person name="Koehler B."/>
            <person name="Kolukisaoglu U."/>
            <person name="Kubo M."/>
            <person name="Kurata T."/>
            <person name="Lalonde S."/>
            <person name="Li K."/>
            <person name="Li Y."/>
            <person name="Litt A."/>
            <person name="Lyons E."/>
            <person name="Manning G."/>
            <person name="Maruyama T."/>
            <person name="Michael T.P."/>
            <person name="Mikami K."/>
            <person name="Miyazaki S."/>
            <person name="Morinaga S."/>
            <person name="Murata T."/>
            <person name="Mueller-Roeber B."/>
            <person name="Nelson D.R."/>
            <person name="Obara M."/>
            <person name="Oguri Y."/>
            <person name="Olmstead R.G."/>
            <person name="Onodera N."/>
            <person name="Petersen B.L."/>
            <person name="Pils B."/>
            <person name="Prigge M."/>
            <person name="Rensing S.A."/>
            <person name="Riano-Pachon D.M."/>
            <person name="Roberts A.W."/>
            <person name="Sato Y."/>
            <person name="Scheller H.V."/>
            <person name="Schulz B."/>
            <person name="Schulz C."/>
            <person name="Shakirov E.V."/>
            <person name="Shibagaki N."/>
            <person name="Shinohara N."/>
            <person name="Shippen D.E."/>
            <person name="Soerensen I."/>
            <person name="Sotooka R."/>
            <person name="Sugimoto N."/>
            <person name="Sugita M."/>
            <person name="Sumikawa N."/>
            <person name="Tanurdzic M."/>
            <person name="Theissen G."/>
            <person name="Ulvskov P."/>
            <person name="Wakazuki S."/>
            <person name="Weng J.K."/>
            <person name="Willats W.W."/>
            <person name="Wipf D."/>
            <person name="Wolf P.G."/>
            <person name="Yang L."/>
            <person name="Zimmer A.D."/>
            <person name="Zhu Q."/>
            <person name="Mitros T."/>
            <person name="Hellsten U."/>
            <person name="Loque D."/>
            <person name="Otillar R."/>
            <person name="Salamov A."/>
            <person name="Schmutz J."/>
            <person name="Shapiro H."/>
            <person name="Lindquist E."/>
            <person name="Lucas S."/>
            <person name="Rokhsar D."/>
            <person name="Grigoriev I.V."/>
        </authorList>
    </citation>
    <scope>NUCLEOTIDE SEQUENCE [LARGE SCALE GENOMIC DNA]</scope>
</reference>
<evidence type="ECO:0000313" key="13">
    <source>
        <dbReference type="Proteomes" id="UP000001514"/>
    </source>
</evidence>
<evidence type="ECO:0000256" key="5">
    <source>
        <dbReference type="ARBA" id="ARBA00022833"/>
    </source>
</evidence>